<evidence type="ECO:0000313" key="3">
    <source>
        <dbReference type="EMBL" id="MCS0607593.1"/>
    </source>
</evidence>
<feature type="coiled-coil region" evidence="1">
    <location>
        <begin position="105"/>
        <end position="132"/>
    </location>
</feature>
<feature type="compositionally biased region" description="Basic and acidic residues" evidence="2">
    <location>
        <begin position="1"/>
        <end position="14"/>
    </location>
</feature>
<gene>
    <name evidence="3" type="ORF">NX773_05380</name>
</gene>
<dbReference type="Proteomes" id="UP001205861">
    <property type="component" value="Unassembled WGS sequence"/>
</dbReference>
<keyword evidence="1" id="KW-0175">Coiled coil</keyword>
<dbReference type="InterPro" id="IPR007139">
    <property type="entry name" value="DUF349"/>
</dbReference>
<sequence>MFEFLFKRPGDNKPGDPPAGQAAPPAQQAATAAGSQRELQADKLRQLGGNEAAAVEFILQCEFSELRLAAAEFVHSPEQLERVHSAMRNTDRRVAKLAQSRLDAIRHHASELRRAQAAIEQAQALLRDELLTPNHVAELDRKWSVIAAPELAGQFDAVRAQLGQRLEAQVALQRAMIDRLAELRALETAGLTADEMRARLAQMEQEQQGALAAPEHASLPRALAAEFAAAHARLASNLATLEEGQAALAARDAQLAEWLAASRDSLQPEALRKAWQKLGQPPRGPVQEAQQQRFDELLASLPQPERKPREPANPPAAKAPPKGADQHFLDTLDAMEAALRQGSLGTAADLDKALKDSRDKGMRLTAAQADRLAHARAELKRLSDWARWGGNVSREELVKSVETLSTQQLSMSDLAKKVGSMRERWKALDSISGPAPKSLWERFDAACTAAYAPAAAHFKHLADERHANAARGQALLDEARAEVTRLEQGTAEWKHVAGTVQRLRTAWSHLGAIDRKDKKRLDHEFAEVLGVLQGPLEDQRKGEVSQREELIDEVAALDPHDRHVVDAMRAIQQRWQEHARALPLERKDEQALWQRFRAACDAVFAARKESVHALDAERRAHESVKEAICVRLEEAAPQATPATASKLLRDAAAEWHAAGPVPRAHEARLEKRYHDAIALVQHHADSARRAAGLAQAGALRERLRLIHELEAAVADPALDAAATDWQARWDQLPAVPADYDAVLRQRFGDALAATAAPQAQAYARLLEQNRAKLLHELLRLEIIAGVDSGPEFARDRLRLQVEVLQSSLKSGHKPATTAAELRQLCALPALTDARTASRIEHLLMRLAKEGK</sequence>
<organism evidence="3 4">
    <name type="scientific">Massilia solisilvae</name>
    <dbReference type="NCBI Taxonomy" id="1811225"/>
    <lineage>
        <taxon>Bacteria</taxon>
        <taxon>Pseudomonadati</taxon>
        <taxon>Pseudomonadota</taxon>
        <taxon>Betaproteobacteria</taxon>
        <taxon>Burkholderiales</taxon>
        <taxon>Oxalobacteraceae</taxon>
        <taxon>Telluria group</taxon>
        <taxon>Massilia</taxon>
    </lineage>
</organism>
<evidence type="ECO:0000256" key="1">
    <source>
        <dbReference type="SAM" id="Coils"/>
    </source>
</evidence>
<accession>A0ABT2BI66</accession>
<comment type="caution">
    <text evidence="3">The sequence shown here is derived from an EMBL/GenBank/DDBJ whole genome shotgun (WGS) entry which is preliminary data.</text>
</comment>
<evidence type="ECO:0000313" key="4">
    <source>
        <dbReference type="Proteomes" id="UP001205861"/>
    </source>
</evidence>
<proteinExistence type="predicted"/>
<dbReference type="RefSeq" id="WP_258855300.1">
    <property type="nucleotide sequence ID" value="NZ_JANUGV010000001.1"/>
</dbReference>
<feature type="region of interest" description="Disordered" evidence="2">
    <location>
        <begin position="301"/>
        <end position="325"/>
    </location>
</feature>
<name>A0ABT2BI66_9BURK</name>
<protein>
    <submittedName>
        <fullName evidence="3">DUF349 domain-containing protein</fullName>
    </submittedName>
</protein>
<evidence type="ECO:0000256" key="2">
    <source>
        <dbReference type="SAM" id="MobiDB-lite"/>
    </source>
</evidence>
<keyword evidence="4" id="KW-1185">Reference proteome</keyword>
<reference evidence="3 4" key="1">
    <citation type="submission" date="2022-08" db="EMBL/GenBank/DDBJ databases">
        <title>Reclassification of Massilia species as members of the genera Telluria, Duganella, Pseudoduganella, Mokoshia gen. nov. and Zemynaea gen. nov. using orthogonal and non-orthogonal genome-based approaches.</title>
        <authorList>
            <person name="Bowman J.P."/>
        </authorList>
    </citation>
    <scope>NUCLEOTIDE SEQUENCE [LARGE SCALE GENOMIC DNA]</scope>
    <source>
        <strain evidence="3 4">JCM 31607</strain>
    </source>
</reference>
<feature type="compositionally biased region" description="Low complexity" evidence="2">
    <location>
        <begin position="18"/>
        <end position="34"/>
    </location>
</feature>
<feature type="coiled-coil region" evidence="1">
    <location>
        <begin position="186"/>
        <end position="213"/>
    </location>
</feature>
<dbReference type="Pfam" id="PF03993">
    <property type="entry name" value="DUF349"/>
    <property type="match status" value="2"/>
</dbReference>
<dbReference type="EMBL" id="JANUGV010000001">
    <property type="protein sequence ID" value="MCS0607593.1"/>
    <property type="molecule type" value="Genomic_DNA"/>
</dbReference>
<feature type="region of interest" description="Disordered" evidence="2">
    <location>
        <begin position="1"/>
        <end position="37"/>
    </location>
</feature>